<feature type="transmembrane region" description="Helical" evidence="4">
    <location>
        <begin position="133"/>
        <end position="155"/>
    </location>
</feature>
<feature type="transmembrane region" description="Helical" evidence="4">
    <location>
        <begin position="397"/>
        <end position="416"/>
    </location>
</feature>
<gene>
    <name evidence="6" type="ORF">BO78DRAFT_309865</name>
</gene>
<name>A0A319EPQ6_ASPSB</name>
<dbReference type="CDD" id="cd17352">
    <property type="entry name" value="MFS_MCT_SLC16"/>
    <property type="match status" value="1"/>
</dbReference>
<dbReference type="SUPFAM" id="SSF103473">
    <property type="entry name" value="MFS general substrate transporter"/>
    <property type="match status" value="1"/>
</dbReference>
<sequence length="428" mass="45786">MGPSERYSKDTDEARLAQETSLGSEEGTSNTNPEEEFPEGGSRAWSVALGNAGVMFCTLGYVNSWGYYEQFQLRDENPSSVAWIGSLQAFFIFSGGLFGGPLFDRYGAKVIYPAALTYIFSIFMTSICNEFYQFMLAQGILCGLANGFTMSPSMAATPQYFNKKRGAAVGLAIAGSSLGGVALPIILDQLLNHTKLGFGWSIRILGFIMLGILSPACIAIKARLPPRKSQFLLPSAFKQPSYTMLIISTFFLFLGMFPAMFYLPTYAISQGMSPTLAFYIVSIFNAASFPGRVLPAILSDRVGRLNTLCTAGISSGTIGLCWQRVQGNAGIIVFAAVFGFCTGAIISGFAIPLASCAKDPKNIGTYMGMGMAVGSIAALIGPPISGMLYDRYHGFDQVSIFCGVTCLFGGFLALVVKRLAGHALLSKA</sequence>
<dbReference type="InterPro" id="IPR036259">
    <property type="entry name" value="MFS_trans_sf"/>
</dbReference>
<dbReference type="InterPro" id="IPR011701">
    <property type="entry name" value="MFS"/>
</dbReference>
<dbReference type="EMBL" id="KZ826332">
    <property type="protein sequence ID" value="PYI08788.1"/>
    <property type="molecule type" value="Genomic_DNA"/>
</dbReference>
<feature type="transmembrane region" description="Helical" evidence="4">
    <location>
        <begin position="167"/>
        <end position="186"/>
    </location>
</feature>
<comment type="similarity">
    <text evidence="2">Belongs to the major facilitator superfamily. Monocarboxylate porter (TC 2.A.1.13) family.</text>
</comment>
<feature type="compositionally biased region" description="Polar residues" evidence="3">
    <location>
        <begin position="18"/>
        <end position="32"/>
    </location>
</feature>
<evidence type="ECO:0000256" key="3">
    <source>
        <dbReference type="SAM" id="MobiDB-lite"/>
    </source>
</evidence>
<evidence type="ECO:0000313" key="7">
    <source>
        <dbReference type="Proteomes" id="UP000248423"/>
    </source>
</evidence>
<feature type="transmembrane region" description="Helical" evidence="4">
    <location>
        <begin position="82"/>
        <end position="103"/>
    </location>
</feature>
<feature type="region of interest" description="Disordered" evidence="3">
    <location>
        <begin position="1"/>
        <end position="41"/>
    </location>
</feature>
<evidence type="ECO:0000256" key="1">
    <source>
        <dbReference type="ARBA" id="ARBA00004141"/>
    </source>
</evidence>
<feature type="transmembrane region" description="Helical" evidence="4">
    <location>
        <begin position="198"/>
        <end position="220"/>
    </location>
</feature>
<feature type="transmembrane region" description="Helical" evidence="4">
    <location>
        <begin position="110"/>
        <end position="127"/>
    </location>
</feature>
<evidence type="ECO:0000256" key="4">
    <source>
        <dbReference type="SAM" id="Phobius"/>
    </source>
</evidence>
<proteinExistence type="inferred from homology"/>
<dbReference type="PANTHER" id="PTHR11360">
    <property type="entry name" value="MONOCARBOXYLATE TRANSPORTER"/>
    <property type="match status" value="1"/>
</dbReference>
<dbReference type="InterPro" id="IPR020846">
    <property type="entry name" value="MFS_dom"/>
</dbReference>
<dbReference type="AlphaFoldDB" id="A0A319EPQ6"/>
<dbReference type="GO" id="GO:0016020">
    <property type="term" value="C:membrane"/>
    <property type="evidence" value="ECO:0007669"/>
    <property type="project" value="UniProtKB-SubCell"/>
</dbReference>
<comment type="subcellular location">
    <subcellularLocation>
        <location evidence="1">Membrane</location>
        <topology evidence="1">Multi-pass membrane protein</topology>
    </subcellularLocation>
</comment>
<dbReference type="Proteomes" id="UP000248423">
    <property type="component" value="Unassembled WGS sequence"/>
</dbReference>
<evidence type="ECO:0000259" key="5">
    <source>
        <dbReference type="PROSITE" id="PS50850"/>
    </source>
</evidence>
<dbReference type="PROSITE" id="PS50850">
    <property type="entry name" value="MFS"/>
    <property type="match status" value="1"/>
</dbReference>
<dbReference type="OrthoDB" id="6499973at2759"/>
<feature type="transmembrane region" description="Helical" evidence="4">
    <location>
        <begin position="241"/>
        <end position="264"/>
    </location>
</feature>
<keyword evidence="4" id="KW-1133">Transmembrane helix</keyword>
<evidence type="ECO:0000313" key="6">
    <source>
        <dbReference type="EMBL" id="PYI08788.1"/>
    </source>
</evidence>
<feature type="transmembrane region" description="Helical" evidence="4">
    <location>
        <begin position="331"/>
        <end position="354"/>
    </location>
</feature>
<dbReference type="Gene3D" id="1.20.1250.20">
    <property type="entry name" value="MFS general substrate transporter like domains"/>
    <property type="match status" value="2"/>
</dbReference>
<dbReference type="InterPro" id="IPR050327">
    <property type="entry name" value="Proton-linked_MCT"/>
</dbReference>
<feature type="transmembrane region" description="Helical" evidence="4">
    <location>
        <begin position="276"/>
        <end position="298"/>
    </location>
</feature>
<dbReference type="Pfam" id="PF07690">
    <property type="entry name" value="MFS_1"/>
    <property type="match status" value="1"/>
</dbReference>
<keyword evidence="4" id="KW-0472">Membrane</keyword>
<accession>A0A319EPQ6</accession>
<keyword evidence="7" id="KW-1185">Reference proteome</keyword>
<keyword evidence="4" id="KW-0812">Transmembrane</keyword>
<feature type="compositionally biased region" description="Basic and acidic residues" evidence="3">
    <location>
        <begin position="1"/>
        <end position="16"/>
    </location>
</feature>
<reference evidence="6 7" key="1">
    <citation type="submission" date="2018-02" db="EMBL/GenBank/DDBJ databases">
        <title>The genomes of Aspergillus section Nigri reveals drivers in fungal speciation.</title>
        <authorList>
            <consortium name="DOE Joint Genome Institute"/>
            <person name="Vesth T.C."/>
            <person name="Nybo J."/>
            <person name="Theobald S."/>
            <person name="Brandl J."/>
            <person name="Frisvad J.C."/>
            <person name="Nielsen K.F."/>
            <person name="Lyhne E.K."/>
            <person name="Kogle M.E."/>
            <person name="Kuo A."/>
            <person name="Riley R."/>
            <person name="Clum A."/>
            <person name="Nolan M."/>
            <person name="Lipzen A."/>
            <person name="Salamov A."/>
            <person name="Henrissat B."/>
            <person name="Wiebenga A."/>
            <person name="De vries R.P."/>
            <person name="Grigoriev I.V."/>
            <person name="Mortensen U.H."/>
            <person name="Andersen M.R."/>
            <person name="Baker S.E."/>
        </authorList>
    </citation>
    <scope>NUCLEOTIDE SEQUENCE [LARGE SCALE GENOMIC DNA]</scope>
    <source>
        <strain evidence="6 7">CBS 121057</strain>
    </source>
</reference>
<dbReference type="PANTHER" id="PTHR11360:SF281">
    <property type="entry name" value="ASPYRIDONES EFFLUX PROTEIN APDF-RELATED"/>
    <property type="match status" value="1"/>
</dbReference>
<evidence type="ECO:0000256" key="2">
    <source>
        <dbReference type="ARBA" id="ARBA00006727"/>
    </source>
</evidence>
<protein>
    <submittedName>
        <fullName evidence="6">Putative monocarboxylate permease</fullName>
    </submittedName>
</protein>
<feature type="transmembrane region" description="Helical" evidence="4">
    <location>
        <begin position="366"/>
        <end position="385"/>
    </location>
</feature>
<feature type="transmembrane region" description="Helical" evidence="4">
    <location>
        <begin position="44"/>
        <end position="62"/>
    </location>
</feature>
<dbReference type="VEuPathDB" id="FungiDB:BO78DRAFT_309865"/>
<organism evidence="6 7">
    <name type="scientific">Aspergillus sclerotiicarbonarius (strain CBS 121057 / IBT 28362)</name>
    <dbReference type="NCBI Taxonomy" id="1448318"/>
    <lineage>
        <taxon>Eukaryota</taxon>
        <taxon>Fungi</taxon>
        <taxon>Dikarya</taxon>
        <taxon>Ascomycota</taxon>
        <taxon>Pezizomycotina</taxon>
        <taxon>Eurotiomycetes</taxon>
        <taxon>Eurotiomycetidae</taxon>
        <taxon>Eurotiales</taxon>
        <taxon>Aspergillaceae</taxon>
        <taxon>Aspergillus</taxon>
        <taxon>Aspergillus subgen. Circumdati</taxon>
    </lineage>
</organism>
<dbReference type="GO" id="GO:0022857">
    <property type="term" value="F:transmembrane transporter activity"/>
    <property type="evidence" value="ECO:0007669"/>
    <property type="project" value="InterPro"/>
</dbReference>
<feature type="domain" description="Major facilitator superfamily (MFS) profile" evidence="5">
    <location>
        <begin position="241"/>
        <end position="428"/>
    </location>
</feature>